<keyword evidence="4" id="KW-1185">Reference proteome</keyword>
<comment type="caution">
    <text evidence="3">The sequence shown here is derived from an EMBL/GenBank/DDBJ whole genome shotgun (WGS) entry which is preliminary data.</text>
</comment>
<feature type="compositionally biased region" description="Polar residues" evidence="1">
    <location>
        <begin position="463"/>
        <end position="473"/>
    </location>
</feature>
<evidence type="ECO:0000256" key="1">
    <source>
        <dbReference type="SAM" id="MobiDB-lite"/>
    </source>
</evidence>
<dbReference type="AlphaFoldDB" id="A0A1Y3API8"/>
<dbReference type="InterPro" id="IPR028907">
    <property type="entry name" value="Tox-PLDMTX_dom"/>
</dbReference>
<feature type="region of interest" description="Disordered" evidence="1">
    <location>
        <begin position="461"/>
        <end position="486"/>
    </location>
</feature>
<reference evidence="3 4" key="1">
    <citation type="submission" date="2017-03" db="EMBL/GenBank/DDBJ databases">
        <title>Genome Survey of Euroglyphus maynei.</title>
        <authorList>
            <person name="Arlian L.G."/>
            <person name="Morgan M.S."/>
            <person name="Rider S.D."/>
        </authorList>
    </citation>
    <scope>NUCLEOTIDE SEQUENCE [LARGE SCALE GENOMIC DNA]</scope>
    <source>
        <strain evidence="3">Arlian Lab</strain>
        <tissue evidence="3">Whole body</tissue>
    </source>
</reference>
<dbReference type="InterPro" id="IPR001763">
    <property type="entry name" value="Rhodanese-like_dom"/>
</dbReference>
<protein>
    <recommendedName>
        <fullName evidence="2">Rhodanese domain-containing protein</fullName>
    </recommendedName>
</protein>
<dbReference type="Gene3D" id="3.10.670.10">
    <property type="entry name" value="Secreted effector protein ssei"/>
    <property type="match status" value="1"/>
</dbReference>
<dbReference type="Proteomes" id="UP000194236">
    <property type="component" value="Unassembled WGS sequence"/>
</dbReference>
<evidence type="ECO:0000313" key="4">
    <source>
        <dbReference type="Proteomes" id="UP000194236"/>
    </source>
</evidence>
<feature type="non-terminal residue" evidence="3">
    <location>
        <position position="1"/>
    </location>
</feature>
<sequence>AARVGKFSKIGEKGVKYFLRIGEKILDLAELGRSIKTAVDTGEPLAIYQAFLASGMSVKDAYDTAKNMSSELKLGEMASLEKLEAIHNNTPESSLSSTMQARTFRVGSTEMIGRINNGEIEIFNENTRTWGKGSKLHLLAYRLQNAGGGRRLPVLFSNKIVIGEHTFKRVKYSQDKFNEMMRIAKTYTLTSNSTERIAKLQQDYSAGKEMSHAPQYDHYNSLSLDDKLDLFNKPNTDAITRGVLAGKINESIVNINSYEAAKAADDWKVSANKATDVVLAPQSIFLKGRAGECLPESVLMGWALQSGQDKKLAKELMGIYSSPNIADNPLYKSLVELHADGNASKFSAGALSDVKVSALGDAESRLFPRKNSSVRVDIPGHTMLLSKVNQEGKVKYVFYDPNYGLAYFDKYKDMSDFFKKKLEAYNTPEGSTNFYNLDYSRLPEVKIEGKSLNEIIIGAKQPDTGSKQTNGTERNMESRTHGNVEAQNPNAREPIIETSAHHDLTTDERNLCNNTYEAIKGYTGSEFKDKYIAEPKANCANAAEKMYEALRYLGYTDVKVVELGIWNYAARNDVPSNHYVVMAKKDGIEIVVDVTAGQFSKYGFLGPIVTTKNDWIYQWQQGIADYPRVLVKMAPFNGGISNSPFNLNSPFVDAKKTVPGGVLLQSPDWYGKLPSAAVQLSSAPTSSIAREGNAHQPHTNSIQIGDTSKVNLFFRRPSNTETTEPVKEEQQQSAPKLVQYSYRTQAGQSYYDVMRNYKAQNRYADTQKFYLLNKHNIPKNMTDAENQPLPEGTVFEIPPLLPQPKTAEDDYE</sequence>
<dbReference type="CDD" id="cd20495">
    <property type="entry name" value="C58_PaToxP-like"/>
    <property type="match status" value="1"/>
</dbReference>
<gene>
    <name evidence="3" type="ORF">BLA29_001889</name>
</gene>
<name>A0A1Y3API8_EURMA</name>
<dbReference type="EMBL" id="MUJZ01066160">
    <property type="protein sequence ID" value="OTF70359.1"/>
    <property type="molecule type" value="Genomic_DNA"/>
</dbReference>
<organism evidence="3 4">
    <name type="scientific">Euroglyphus maynei</name>
    <name type="common">Mayne's house dust mite</name>
    <dbReference type="NCBI Taxonomy" id="6958"/>
    <lineage>
        <taxon>Eukaryota</taxon>
        <taxon>Metazoa</taxon>
        <taxon>Ecdysozoa</taxon>
        <taxon>Arthropoda</taxon>
        <taxon>Chelicerata</taxon>
        <taxon>Arachnida</taxon>
        <taxon>Acari</taxon>
        <taxon>Acariformes</taxon>
        <taxon>Sarcoptiformes</taxon>
        <taxon>Astigmata</taxon>
        <taxon>Psoroptidia</taxon>
        <taxon>Analgoidea</taxon>
        <taxon>Pyroglyphidae</taxon>
        <taxon>Pyroglyphinae</taxon>
        <taxon>Euroglyphus</taxon>
    </lineage>
</organism>
<proteinExistence type="predicted"/>
<dbReference type="Pfam" id="PF15645">
    <property type="entry name" value="Tox-PLDMTX"/>
    <property type="match status" value="1"/>
</dbReference>
<feature type="domain" description="Rhodanese" evidence="2">
    <location>
        <begin position="541"/>
        <end position="577"/>
    </location>
</feature>
<evidence type="ECO:0000259" key="2">
    <source>
        <dbReference type="PROSITE" id="PS50206"/>
    </source>
</evidence>
<evidence type="ECO:0000313" key="3">
    <source>
        <dbReference type="EMBL" id="OTF70359.1"/>
    </source>
</evidence>
<dbReference type="PROSITE" id="PS50206">
    <property type="entry name" value="RHODANESE_3"/>
    <property type="match status" value="1"/>
</dbReference>
<accession>A0A1Y3API8</accession>